<name>A0A7X6QZW5_9CELL</name>
<dbReference type="RefSeq" id="WP_168630697.1">
    <property type="nucleotide sequence ID" value="NZ_BONL01000025.1"/>
</dbReference>
<keyword evidence="2" id="KW-1185">Reference proteome</keyword>
<dbReference type="AlphaFoldDB" id="A0A7X6QZW5"/>
<evidence type="ECO:0000313" key="2">
    <source>
        <dbReference type="Proteomes" id="UP000581206"/>
    </source>
</evidence>
<gene>
    <name evidence="1" type="ORF">HGA03_12885</name>
</gene>
<dbReference type="InterPro" id="IPR036388">
    <property type="entry name" value="WH-like_DNA-bd_sf"/>
</dbReference>
<evidence type="ECO:0008006" key="3">
    <source>
        <dbReference type="Google" id="ProtNLM"/>
    </source>
</evidence>
<dbReference type="Proteomes" id="UP000581206">
    <property type="component" value="Unassembled WGS sequence"/>
</dbReference>
<accession>A0A7X6QZW5</accession>
<protein>
    <recommendedName>
        <fullName evidence="3">Transcriptional regulator HTH-type FeoC domain-containing protein</fullName>
    </recommendedName>
</protein>
<dbReference type="Gene3D" id="1.10.10.10">
    <property type="entry name" value="Winged helix-like DNA-binding domain superfamily/Winged helix DNA-binding domain"/>
    <property type="match status" value="1"/>
</dbReference>
<evidence type="ECO:0000313" key="1">
    <source>
        <dbReference type="EMBL" id="NKY23560.1"/>
    </source>
</evidence>
<proteinExistence type="predicted"/>
<sequence>MSLLHAVLDESRRGLRPEAIALRLGVDRELVAAALDHWVRVGEATTVTALGLGCAGCAPVAGCASCPVLQSRPH</sequence>
<comment type="caution">
    <text evidence="1">The sequence shown here is derived from an EMBL/GenBank/DDBJ whole genome shotgun (WGS) entry which is preliminary data.</text>
</comment>
<organism evidence="1 2">
    <name type="scientific">Cellulomonas denverensis</name>
    <dbReference type="NCBI Taxonomy" id="264297"/>
    <lineage>
        <taxon>Bacteria</taxon>
        <taxon>Bacillati</taxon>
        <taxon>Actinomycetota</taxon>
        <taxon>Actinomycetes</taxon>
        <taxon>Micrococcales</taxon>
        <taxon>Cellulomonadaceae</taxon>
        <taxon>Cellulomonas</taxon>
    </lineage>
</organism>
<reference evidence="1 2" key="1">
    <citation type="submission" date="2020-04" db="EMBL/GenBank/DDBJ databases">
        <title>MicrobeNet Type strains.</title>
        <authorList>
            <person name="Nicholson A.C."/>
        </authorList>
    </citation>
    <scope>NUCLEOTIDE SEQUENCE [LARGE SCALE GENOMIC DNA]</scope>
    <source>
        <strain evidence="1 2">ATCC BAA-788</strain>
    </source>
</reference>
<dbReference type="EMBL" id="JAAXOX010000007">
    <property type="protein sequence ID" value="NKY23560.1"/>
    <property type="molecule type" value="Genomic_DNA"/>
</dbReference>